<evidence type="ECO:0000313" key="3">
    <source>
        <dbReference type="Proteomes" id="UP000198211"/>
    </source>
</evidence>
<dbReference type="AlphaFoldDB" id="A0A225UUV4"/>
<sequence>MSNSDESPCASNAGGKPYGSYAASDSSSDEAARELGPDDFFLNRCAVCATLIERPSIPPRPSVQVPAIGDPIPSVDALVQKATALEHDTHVLRSRLELTTALNVGLAAHASVLHEELDALRDRAREGYTLVSTPSIVSAVETRDQTLRKLRDENGGLRTHASRATEWKTQYDNLCRTTADEAAAYQDAQARAEARISNLNSRIASPLTAPASSTPVASPPLVSEAATQTDIASASFNSSSAATSQTDFSWNEVTALRAQIGSLTRERNSALAANIRHRDQRDSMVSELCDARNAVARSRHELDVAWATNVPLQDDLRRVNALLVAHAEEHQRDVTRVRDLEVSSSTAGRSVLLRKPPALLLPATSRADAFRVALVSSRRAASQRQIPAQDHERRLQARLVSLENALSRHRRTARVEIVRLERLMDDSDRAYTERTLTWRRLLREALAKCVTRSSVVYATWSSPSVAPWTSQR</sequence>
<feature type="compositionally biased region" description="Polar residues" evidence="1">
    <location>
        <begin position="1"/>
        <end position="10"/>
    </location>
</feature>
<feature type="compositionally biased region" description="Low complexity" evidence="1">
    <location>
        <begin position="205"/>
        <end position="223"/>
    </location>
</feature>
<accession>A0A225UUV4</accession>
<proteinExistence type="predicted"/>
<comment type="caution">
    <text evidence="2">The sequence shown here is derived from an EMBL/GenBank/DDBJ whole genome shotgun (WGS) entry which is preliminary data.</text>
</comment>
<reference evidence="3" key="1">
    <citation type="submission" date="2017-03" db="EMBL/GenBank/DDBJ databases">
        <title>Phytopthora megakarya and P. palmivora, two closely related causual agents of cacao black pod achieved similar genome size and gene model numbers by different mechanisms.</title>
        <authorList>
            <person name="Ali S."/>
            <person name="Shao J."/>
            <person name="Larry D.J."/>
            <person name="Kronmiller B."/>
            <person name="Shen D."/>
            <person name="Strem M.D."/>
            <person name="Melnick R.L."/>
            <person name="Guiltinan M.J."/>
            <person name="Tyler B.M."/>
            <person name="Meinhardt L.W."/>
            <person name="Bailey B.A."/>
        </authorList>
    </citation>
    <scope>NUCLEOTIDE SEQUENCE [LARGE SCALE GENOMIC DNA]</scope>
    <source>
        <strain evidence="3">zdho120</strain>
    </source>
</reference>
<organism evidence="2 3">
    <name type="scientific">Phytophthora megakarya</name>
    <dbReference type="NCBI Taxonomy" id="4795"/>
    <lineage>
        <taxon>Eukaryota</taxon>
        <taxon>Sar</taxon>
        <taxon>Stramenopiles</taxon>
        <taxon>Oomycota</taxon>
        <taxon>Peronosporomycetes</taxon>
        <taxon>Peronosporales</taxon>
        <taxon>Peronosporaceae</taxon>
        <taxon>Phytophthora</taxon>
    </lineage>
</organism>
<name>A0A225UUV4_9STRA</name>
<evidence type="ECO:0000256" key="1">
    <source>
        <dbReference type="SAM" id="MobiDB-lite"/>
    </source>
</evidence>
<evidence type="ECO:0000313" key="2">
    <source>
        <dbReference type="EMBL" id="OWY96721.1"/>
    </source>
</evidence>
<feature type="region of interest" description="Disordered" evidence="1">
    <location>
        <begin position="205"/>
        <end position="224"/>
    </location>
</feature>
<protein>
    <submittedName>
        <fullName evidence="2">Uncharacterized protein</fullName>
    </submittedName>
</protein>
<dbReference type="EMBL" id="NBNE01011303">
    <property type="protein sequence ID" value="OWY96721.1"/>
    <property type="molecule type" value="Genomic_DNA"/>
</dbReference>
<dbReference type="Proteomes" id="UP000198211">
    <property type="component" value="Unassembled WGS sequence"/>
</dbReference>
<gene>
    <name evidence="2" type="ORF">PHMEG_00032942</name>
</gene>
<feature type="region of interest" description="Disordered" evidence="1">
    <location>
        <begin position="1"/>
        <end position="33"/>
    </location>
</feature>
<keyword evidence="3" id="KW-1185">Reference proteome</keyword>
<dbReference type="STRING" id="4795.A0A225UUV4"/>